<comment type="caution">
    <text evidence="2">The sequence shown here is derived from an EMBL/GenBank/DDBJ whole genome shotgun (WGS) entry which is preliminary data.</text>
</comment>
<dbReference type="Proteomes" id="UP001153269">
    <property type="component" value="Unassembled WGS sequence"/>
</dbReference>
<accession>A0A9N7Z156</accession>
<dbReference type="AlphaFoldDB" id="A0A9N7Z156"/>
<name>A0A9N7Z156_PLEPL</name>
<organism evidence="2 3">
    <name type="scientific">Pleuronectes platessa</name>
    <name type="common">European plaice</name>
    <dbReference type="NCBI Taxonomy" id="8262"/>
    <lineage>
        <taxon>Eukaryota</taxon>
        <taxon>Metazoa</taxon>
        <taxon>Chordata</taxon>
        <taxon>Craniata</taxon>
        <taxon>Vertebrata</taxon>
        <taxon>Euteleostomi</taxon>
        <taxon>Actinopterygii</taxon>
        <taxon>Neopterygii</taxon>
        <taxon>Teleostei</taxon>
        <taxon>Neoteleostei</taxon>
        <taxon>Acanthomorphata</taxon>
        <taxon>Carangaria</taxon>
        <taxon>Pleuronectiformes</taxon>
        <taxon>Pleuronectoidei</taxon>
        <taxon>Pleuronectidae</taxon>
        <taxon>Pleuronectes</taxon>
    </lineage>
</organism>
<sequence>MDHALIGGRSATRTTYSGSAKPDPRIWRILQLTGTPAAVPGDSLLLTFHSPERRRTGALRSVHWDSSLTQYAPHDKHHNLLHQSDEFFMLISQGGIMDQLNSCFCILLS</sequence>
<evidence type="ECO:0000313" key="2">
    <source>
        <dbReference type="EMBL" id="CAB1451858.1"/>
    </source>
</evidence>
<keyword evidence="3" id="KW-1185">Reference proteome</keyword>
<evidence type="ECO:0000256" key="1">
    <source>
        <dbReference type="SAM" id="MobiDB-lite"/>
    </source>
</evidence>
<proteinExistence type="predicted"/>
<feature type="region of interest" description="Disordered" evidence="1">
    <location>
        <begin position="1"/>
        <end position="20"/>
    </location>
</feature>
<evidence type="ECO:0000313" key="3">
    <source>
        <dbReference type="Proteomes" id="UP001153269"/>
    </source>
</evidence>
<gene>
    <name evidence="2" type="ORF">PLEPLA_LOCUS39595</name>
</gene>
<dbReference type="EMBL" id="CADEAL010004105">
    <property type="protein sequence ID" value="CAB1451858.1"/>
    <property type="molecule type" value="Genomic_DNA"/>
</dbReference>
<reference evidence="2" key="1">
    <citation type="submission" date="2020-03" db="EMBL/GenBank/DDBJ databases">
        <authorList>
            <person name="Weist P."/>
        </authorList>
    </citation>
    <scope>NUCLEOTIDE SEQUENCE</scope>
</reference>
<protein>
    <submittedName>
        <fullName evidence="2">Uncharacterized protein</fullName>
    </submittedName>
</protein>